<evidence type="ECO:0000313" key="2">
    <source>
        <dbReference type="EMBL" id="QHU14600.1"/>
    </source>
</evidence>
<name>A0A6C0KCY1_9ZZZZ</name>
<accession>A0A6C0KCY1</accession>
<sequence length="333" mass="37339">MADFDTNRLEKNGKEFTYMMTINGRDSSKVVKIEPPLKNVTSVEIVQARVPMSEYTIEYDRNILSILQNENTVEITLPSQNYSPKLMSKMVNLLGENLGLNITMQEIDNQGKFMILSTDSAFSITDGTTCHYPIGLPDGKTLESVYDANGGDGTPTWFIEFPNRYDLVVSDVILLSCEDLDTSITRGRNSDNFLKLAEFFLQSPGMTENYSNMPIPYRHFANPIASLEKMDLKFTRESEHGEVVDRLPYNFRGIKWYLKVAIKTKEYGSAPEFPEAPPPGLDPPAGEFISGSTGIRPKEGEIFIPTLGSGSYLPRNSDEYTFMPMASNSSDYS</sequence>
<reference evidence="2" key="1">
    <citation type="journal article" date="2020" name="Nature">
        <title>Giant virus diversity and host interactions through global metagenomics.</title>
        <authorList>
            <person name="Schulz F."/>
            <person name="Roux S."/>
            <person name="Paez-Espino D."/>
            <person name="Jungbluth S."/>
            <person name="Walsh D.A."/>
            <person name="Denef V.J."/>
            <person name="McMahon K.D."/>
            <person name="Konstantinidis K.T."/>
            <person name="Eloe-Fadrosh E.A."/>
            <person name="Kyrpides N.C."/>
            <person name="Woyke T."/>
        </authorList>
    </citation>
    <scope>NUCLEOTIDE SEQUENCE</scope>
    <source>
        <strain evidence="2">GVMAG-S-1102113-126</strain>
    </source>
</reference>
<proteinExistence type="predicted"/>
<dbReference type="EMBL" id="MN740844">
    <property type="protein sequence ID" value="QHU14600.1"/>
    <property type="molecule type" value="Genomic_DNA"/>
</dbReference>
<protein>
    <submittedName>
        <fullName evidence="2">Uncharacterized protein</fullName>
    </submittedName>
</protein>
<feature type="region of interest" description="Disordered" evidence="1">
    <location>
        <begin position="271"/>
        <end position="291"/>
    </location>
</feature>
<dbReference type="AlphaFoldDB" id="A0A6C0KCY1"/>
<evidence type="ECO:0000256" key="1">
    <source>
        <dbReference type="SAM" id="MobiDB-lite"/>
    </source>
</evidence>
<organism evidence="2">
    <name type="scientific">viral metagenome</name>
    <dbReference type="NCBI Taxonomy" id="1070528"/>
    <lineage>
        <taxon>unclassified sequences</taxon>
        <taxon>metagenomes</taxon>
        <taxon>organismal metagenomes</taxon>
    </lineage>
</organism>